<dbReference type="InterPro" id="IPR000819">
    <property type="entry name" value="Peptidase_M17_C"/>
</dbReference>
<feature type="active site" evidence="7">
    <location>
        <position position="287"/>
    </location>
</feature>
<comment type="subcellular location">
    <subcellularLocation>
        <location evidence="7">Cytoplasm</location>
    </subcellularLocation>
</comment>
<protein>
    <recommendedName>
        <fullName evidence="7">Probable cytosol aminopeptidase</fullName>
        <ecNumber evidence="7">3.4.11.1</ecNumber>
    </recommendedName>
    <alternativeName>
        <fullName evidence="7">Leucine aminopeptidase</fullName>
        <shortName evidence="7">LAP</shortName>
        <ecNumber evidence="7">3.4.11.10</ecNumber>
    </alternativeName>
    <alternativeName>
        <fullName evidence="7">Leucyl aminopeptidase</fullName>
    </alternativeName>
</protein>
<reference evidence="9 10" key="1">
    <citation type="journal article" date="2020" name="Biotechnol. Biofuels">
        <title>New insights from the biogas microbiome by comprehensive genome-resolved metagenomics of nearly 1600 species originating from multiple anaerobic digesters.</title>
        <authorList>
            <person name="Campanaro S."/>
            <person name="Treu L."/>
            <person name="Rodriguez-R L.M."/>
            <person name="Kovalovszki A."/>
            <person name="Ziels R.M."/>
            <person name="Maus I."/>
            <person name="Zhu X."/>
            <person name="Kougias P.G."/>
            <person name="Basile A."/>
            <person name="Luo G."/>
            <person name="Schluter A."/>
            <person name="Konstantinidis K.T."/>
            <person name="Angelidaki I."/>
        </authorList>
    </citation>
    <scope>NUCLEOTIDE SEQUENCE [LARGE SCALE GENOMIC DNA]</scope>
    <source>
        <strain evidence="9">AS27yjCOA_65</strain>
    </source>
</reference>
<comment type="caution">
    <text evidence="9">The sequence shown here is derived from an EMBL/GenBank/DDBJ whole genome shotgun (WGS) entry which is preliminary data.</text>
</comment>
<feature type="binding site" evidence="7">
    <location>
        <position position="298"/>
    </location>
    <ligand>
        <name>Mn(2+)</name>
        <dbReference type="ChEBI" id="CHEBI:29035"/>
        <label>2</label>
    </ligand>
</feature>
<comment type="catalytic activity">
    <reaction evidence="1 7">
        <text>Release of an N-terminal amino acid, Xaa-|-Yaa-, in which Xaa is preferably Leu, but may be other amino acids including Pro although not Arg or Lys, and Yaa may be Pro. Amino acid amides and methyl esters are also readily hydrolyzed, but rates on arylamides are exceedingly low.</text>
        <dbReference type="EC" id="3.4.11.1"/>
    </reaction>
</comment>
<feature type="binding site" evidence="7">
    <location>
        <position position="359"/>
    </location>
    <ligand>
        <name>Mn(2+)</name>
        <dbReference type="ChEBI" id="CHEBI:29035"/>
        <label>2</label>
    </ligand>
</feature>
<dbReference type="Gene3D" id="3.40.220.10">
    <property type="entry name" value="Leucine Aminopeptidase, subunit E, domain 1"/>
    <property type="match status" value="1"/>
</dbReference>
<evidence type="ECO:0000313" key="10">
    <source>
        <dbReference type="Proteomes" id="UP000524246"/>
    </source>
</evidence>
<name>A0A7X9FQQ7_9DELT</name>
<dbReference type="GO" id="GO:0005737">
    <property type="term" value="C:cytoplasm"/>
    <property type="evidence" value="ECO:0007669"/>
    <property type="project" value="UniProtKB-SubCell"/>
</dbReference>
<keyword evidence="7" id="KW-0479">Metal-binding</keyword>
<feature type="binding site" evidence="7">
    <location>
        <position position="280"/>
    </location>
    <ligand>
        <name>Mn(2+)</name>
        <dbReference type="ChEBI" id="CHEBI:29035"/>
        <label>1</label>
    </ligand>
</feature>
<feature type="active site" evidence="7">
    <location>
        <position position="361"/>
    </location>
</feature>
<proteinExistence type="inferred from homology"/>
<dbReference type="InterPro" id="IPR043472">
    <property type="entry name" value="Macro_dom-like"/>
</dbReference>
<dbReference type="EC" id="3.4.11.10" evidence="7"/>
<evidence type="ECO:0000313" key="9">
    <source>
        <dbReference type="EMBL" id="NMC62586.1"/>
    </source>
</evidence>
<feature type="binding site" evidence="7">
    <location>
        <position position="275"/>
    </location>
    <ligand>
        <name>Mn(2+)</name>
        <dbReference type="ChEBI" id="CHEBI:29035"/>
        <label>2</label>
    </ligand>
</feature>
<dbReference type="Proteomes" id="UP000524246">
    <property type="component" value="Unassembled WGS sequence"/>
</dbReference>
<keyword evidence="7" id="KW-0963">Cytoplasm</keyword>
<evidence type="ECO:0000259" key="8">
    <source>
        <dbReference type="PROSITE" id="PS00631"/>
    </source>
</evidence>
<gene>
    <name evidence="7" type="primary">pepA</name>
    <name evidence="9" type="ORF">GYA55_05390</name>
</gene>
<feature type="domain" description="Cytosol aminopeptidase" evidence="8">
    <location>
        <begin position="355"/>
        <end position="362"/>
    </location>
</feature>
<comment type="similarity">
    <text evidence="3 7">Belongs to the peptidase M17 family.</text>
</comment>
<keyword evidence="5 7" id="KW-0645">Protease</keyword>
<evidence type="ECO:0000256" key="6">
    <source>
        <dbReference type="ARBA" id="ARBA00022801"/>
    </source>
</evidence>
<accession>A0A7X9FQQ7</accession>
<dbReference type="InterPro" id="IPR023042">
    <property type="entry name" value="Peptidase_M17_leu_NH2_pept"/>
</dbReference>
<sequence>MKIKGLVKKLRQIKTDLVVVPISSEISAKKERFAPHNTAIFSSLNPKSRKMLSEIFLRKQLSFERKKNIFVDTPGFNQFKGILLIEVPSIEEAQERKGIKLQRVGRKIYDTAKENGFTSVTIDTSLNVLQQNEAYEALLEGIYLNSYDYSLYKANSKEKHPFLGIKELTFLGLKTFPTGLASKSQKVNEGLSLARNLGNMPASDCTPSYFLECARIVAQSEGLKLKVLGEKELQKMGAYGILSVSKGSSEKPFLISLRYCPKKKTSEKVIGLVGKGITFDTGGICLKPSIGMEEMKHDMAGAAAVLASVKILAALKAGIEVRAYIPVTENAIDGRSTKPGDVIKTLKGKTVEVINTDAEGRLILADALTLAEHEGCDEIIDLATLTGAAVVALGTDCAALYSSDSGLAQNLLKAASASREYLWELPLIEEYKDQLKSKIADLKNLGDKSRGGGSISGALFLQEFIEKAKWAHIDIAGPALRTTCGEDGEAGASGYGVRTIVNYVLTHKA</sequence>
<comment type="catalytic activity">
    <reaction evidence="2 7">
        <text>Release of an N-terminal amino acid, preferentially leucine, but not glutamic or aspartic acids.</text>
        <dbReference type="EC" id="3.4.11.10"/>
    </reaction>
</comment>
<dbReference type="PANTHER" id="PTHR11963">
    <property type="entry name" value="LEUCINE AMINOPEPTIDASE-RELATED"/>
    <property type="match status" value="1"/>
</dbReference>
<dbReference type="GO" id="GO:0070006">
    <property type="term" value="F:metalloaminopeptidase activity"/>
    <property type="evidence" value="ECO:0007669"/>
    <property type="project" value="InterPro"/>
</dbReference>
<dbReference type="HAMAP" id="MF_00181">
    <property type="entry name" value="Cytosol_peptidase_M17"/>
    <property type="match status" value="1"/>
</dbReference>
<evidence type="ECO:0000256" key="2">
    <source>
        <dbReference type="ARBA" id="ARBA00000967"/>
    </source>
</evidence>
<evidence type="ECO:0000256" key="5">
    <source>
        <dbReference type="ARBA" id="ARBA00022670"/>
    </source>
</evidence>
<comment type="cofactor">
    <cofactor evidence="7">
        <name>Mn(2+)</name>
        <dbReference type="ChEBI" id="CHEBI:29035"/>
    </cofactor>
    <text evidence="7">Binds 2 manganese ions per subunit.</text>
</comment>
<dbReference type="AlphaFoldDB" id="A0A7X9FQQ7"/>
<dbReference type="SUPFAM" id="SSF52949">
    <property type="entry name" value="Macro domain-like"/>
    <property type="match status" value="1"/>
</dbReference>
<feature type="binding site" evidence="7">
    <location>
        <position position="359"/>
    </location>
    <ligand>
        <name>Mn(2+)</name>
        <dbReference type="ChEBI" id="CHEBI:29035"/>
        <label>1</label>
    </ligand>
</feature>
<dbReference type="PANTHER" id="PTHR11963:SF23">
    <property type="entry name" value="CYTOSOL AMINOPEPTIDASE"/>
    <property type="match status" value="1"/>
</dbReference>
<dbReference type="GO" id="GO:0030145">
    <property type="term" value="F:manganese ion binding"/>
    <property type="evidence" value="ECO:0007669"/>
    <property type="project" value="UniProtKB-UniRule"/>
</dbReference>
<dbReference type="SUPFAM" id="SSF53187">
    <property type="entry name" value="Zn-dependent exopeptidases"/>
    <property type="match status" value="1"/>
</dbReference>
<evidence type="ECO:0000256" key="1">
    <source>
        <dbReference type="ARBA" id="ARBA00000135"/>
    </source>
</evidence>
<dbReference type="GO" id="GO:0006508">
    <property type="term" value="P:proteolysis"/>
    <property type="evidence" value="ECO:0007669"/>
    <property type="project" value="UniProtKB-KW"/>
</dbReference>
<dbReference type="PRINTS" id="PR00481">
    <property type="entry name" value="LAMNOPPTDASE"/>
</dbReference>
<dbReference type="InterPro" id="IPR011356">
    <property type="entry name" value="Leucine_aapep/pepB"/>
</dbReference>
<keyword evidence="6 7" id="KW-0378">Hydrolase</keyword>
<dbReference type="EMBL" id="JAAZON010000228">
    <property type="protein sequence ID" value="NMC62586.1"/>
    <property type="molecule type" value="Genomic_DNA"/>
</dbReference>
<dbReference type="EC" id="3.4.11.1" evidence="7"/>
<comment type="function">
    <text evidence="7">Presumably involved in the processing and regular turnover of intracellular proteins. Catalyzes the removal of unsubstituted N-terminal amino acids from various peptides.</text>
</comment>
<dbReference type="Gene3D" id="3.40.630.10">
    <property type="entry name" value="Zn peptidases"/>
    <property type="match status" value="1"/>
</dbReference>
<evidence type="ECO:0000256" key="3">
    <source>
        <dbReference type="ARBA" id="ARBA00009528"/>
    </source>
</evidence>
<keyword evidence="4 7" id="KW-0031">Aminopeptidase</keyword>
<evidence type="ECO:0000256" key="4">
    <source>
        <dbReference type="ARBA" id="ARBA00022438"/>
    </source>
</evidence>
<organism evidence="9 10">
    <name type="scientific">SAR324 cluster bacterium</name>
    <dbReference type="NCBI Taxonomy" id="2024889"/>
    <lineage>
        <taxon>Bacteria</taxon>
        <taxon>Deltaproteobacteria</taxon>
        <taxon>SAR324 cluster</taxon>
    </lineage>
</organism>
<dbReference type="Pfam" id="PF00883">
    <property type="entry name" value="Peptidase_M17"/>
    <property type="match status" value="1"/>
</dbReference>
<keyword evidence="7" id="KW-0464">Manganese</keyword>
<dbReference type="PROSITE" id="PS00631">
    <property type="entry name" value="CYTOSOL_AP"/>
    <property type="match status" value="1"/>
</dbReference>
<feature type="binding site" evidence="7">
    <location>
        <position position="280"/>
    </location>
    <ligand>
        <name>Mn(2+)</name>
        <dbReference type="ChEBI" id="CHEBI:29035"/>
        <label>2</label>
    </ligand>
</feature>
<dbReference type="CDD" id="cd00433">
    <property type="entry name" value="Peptidase_M17"/>
    <property type="match status" value="1"/>
</dbReference>
<evidence type="ECO:0000256" key="7">
    <source>
        <dbReference type="HAMAP-Rule" id="MF_00181"/>
    </source>
</evidence>
<feature type="binding site" evidence="7">
    <location>
        <position position="357"/>
    </location>
    <ligand>
        <name>Mn(2+)</name>
        <dbReference type="ChEBI" id="CHEBI:29035"/>
        <label>1</label>
    </ligand>
</feature>